<dbReference type="Gene3D" id="3.20.20.140">
    <property type="entry name" value="Metal-dependent hydrolases"/>
    <property type="match status" value="1"/>
</dbReference>
<dbReference type="RefSeq" id="WP_126409678.1">
    <property type="nucleotide sequence ID" value="NZ_RXNT01000013.1"/>
</dbReference>
<protein>
    <submittedName>
        <fullName evidence="2">PHP domain-containing protein</fullName>
    </submittedName>
</protein>
<name>A0A3S0I7C5_9BACI</name>
<dbReference type="SUPFAM" id="SSF89550">
    <property type="entry name" value="PHP domain-like"/>
    <property type="match status" value="1"/>
</dbReference>
<dbReference type="Pfam" id="PF02811">
    <property type="entry name" value="PHP"/>
    <property type="match status" value="1"/>
</dbReference>
<gene>
    <name evidence="2" type="ORF">EKG37_15465</name>
</gene>
<dbReference type="InterPro" id="IPR004013">
    <property type="entry name" value="PHP_dom"/>
</dbReference>
<dbReference type="InterPro" id="IPR003141">
    <property type="entry name" value="Pol/His_phosphatase_N"/>
</dbReference>
<feature type="domain" description="Polymerase/histidinol phosphatase N-terminal" evidence="1">
    <location>
        <begin position="3"/>
        <end position="68"/>
    </location>
</feature>
<comment type="caution">
    <text evidence="2">The sequence shown here is derived from an EMBL/GenBank/DDBJ whole genome shotgun (WGS) entry which is preliminary data.</text>
</comment>
<dbReference type="GO" id="GO:0004534">
    <property type="term" value="F:5'-3' RNA exonuclease activity"/>
    <property type="evidence" value="ECO:0007669"/>
    <property type="project" value="TreeGrafter"/>
</dbReference>
<dbReference type="Gene3D" id="1.10.150.650">
    <property type="match status" value="1"/>
</dbReference>
<evidence type="ECO:0000313" key="2">
    <source>
        <dbReference type="EMBL" id="RTR29130.1"/>
    </source>
</evidence>
<evidence type="ECO:0000313" key="3">
    <source>
        <dbReference type="Proteomes" id="UP000271374"/>
    </source>
</evidence>
<dbReference type="CDD" id="cd07438">
    <property type="entry name" value="PHP_HisPPase_AMP"/>
    <property type="match status" value="1"/>
</dbReference>
<dbReference type="PANTHER" id="PTHR42924">
    <property type="entry name" value="EXONUCLEASE"/>
    <property type="match status" value="1"/>
</dbReference>
<reference evidence="2 3" key="1">
    <citation type="submission" date="2018-12" db="EMBL/GenBank/DDBJ databases">
        <title>Bacillus yapensis draft genome sequence.</title>
        <authorList>
            <person name="Yu L."/>
            <person name="Xu X."/>
            <person name="Tang X."/>
        </authorList>
    </citation>
    <scope>NUCLEOTIDE SEQUENCE [LARGE SCALE GENOMIC DNA]</scope>
    <source>
        <strain evidence="2 3">XXST-01</strain>
    </source>
</reference>
<dbReference type="SMART" id="SM00481">
    <property type="entry name" value="POLIIIAc"/>
    <property type="match status" value="1"/>
</dbReference>
<sequence>MKVELHCHTNISDCPLSINEVLSLALEQEVTHLAVTNHDTTKGLEDAIECGKRVGIEIIPGIEVSGFDFERGRRVHILGYFIEPGSEAIELVCQPLVEKRHQASNEMVERLMAAGYNITWERCLEIAHGGTGVYKQHIMQALIEVGYADSIYGELYKKIFNRGQNGEPPGIAFIPMKYIDAFTAVKIIRQAGGVPVLAHPGQYRNFEMVPELVEAGLQGIEVWHPLHEKKDEEMAKELANEYDLVMTGGSDFHGAYGEKPVLLGSKNPGIEALEALKLRKERLSV</sequence>
<dbReference type="InterPro" id="IPR016195">
    <property type="entry name" value="Pol/histidinol_Pase-like"/>
</dbReference>
<dbReference type="Proteomes" id="UP000271374">
    <property type="component" value="Unassembled WGS sequence"/>
</dbReference>
<dbReference type="AlphaFoldDB" id="A0A3S0I7C5"/>
<accession>A0A3S0I7C5</accession>
<dbReference type="PANTHER" id="PTHR42924:SF3">
    <property type="entry name" value="POLYMERASE_HISTIDINOL PHOSPHATASE N-TERMINAL DOMAIN-CONTAINING PROTEIN"/>
    <property type="match status" value="1"/>
</dbReference>
<dbReference type="OrthoDB" id="9804333at2"/>
<dbReference type="InterPro" id="IPR052018">
    <property type="entry name" value="PHP_domain"/>
</dbReference>
<dbReference type="EMBL" id="RXNT01000013">
    <property type="protein sequence ID" value="RTR29130.1"/>
    <property type="molecule type" value="Genomic_DNA"/>
</dbReference>
<dbReference type="GO" id="GO:0035312">
    <property type="term" value="F:5'-3' DNA exonuclease activity"/>
    <property type="evidence" value="ECO:0007669"/>
    <property type="project" value="TreeGrafter"/>
</dbReference>
<evidence type="ECO:0000259" key="1">
    <source>
        <dbReference type="SMART" id="SM00481"/>
    </source>
</evidence>
<organism evidence="2 3">
    <name type="scientific">Bacillus yapensis</name>
    <dbReference type="NCBI Taxonomy" id="2492960"/>
    <lineage>
        <taxon>Bacteria</taxon>
        <taxon>Bacillati</taxon>
        <taxon>Bacillota</taxon>
        <taxon>Bacilli</taxon>
        <taxon>Bacillales</taxon>
        <taxon>Bacillaceae</taxon>
        <taxon>Bacillus</taxon>
    </lineage>
</organism>
<keyword evidence="3" id="KW-1185">Reference proteome</keyword>
<proteinExistence type="predicted"/>